<protein>
    <submittedName>
        <fullName evidence="1">Uncharacterized protein</fullName>
    </submittedName>
</protein>
<proteinExistence type="predicted"/>
<evidence type="ECO:0000313" key="1">
    <source>
        <dbReference type="EMBL" id="CAG6789817.1"/>
    </source>
</evidence>
<sequence length="140" mass="15587">MATNTNLLFKLKNHKMKNKTIKDGIFCLDKILRILSKWTLSCVRINILCIIGKPSMSAHSLSMMRHRLTSLVLCQLTVRTAPVVLGPPYNLLPVLKDLPPMGVQQVEVAMDQVTHAPAPQMNLATILLVTHGTAQKRNHS</sequence>
<organism evidence="1">
    <name type="scientific">Cacopsylla melanoneura</name>
    <dbReference type="NCBI Taxonomy" id="428564"/>
    <lineage>
        <taxon>Eukaryota</taxon>
        <taxon>Metazoa</taxon>
        <taxon>Ecdysozoa</taxon>
        <taxon>Arthropoda</taxon>
        <taxon>Hexapoda</taxon>
        <taxon>Insecta</taxon>
        <taxon>Pterygota</taxon>
        <taxon>Neoptera</taxon>
        <taxon>Paraneoptera</taxon>
        <taxon>Hemiptera</taxon>
        <taxon>Sternorrhyncha</taxon>
        <taxon>Psylloidea</taxon>
        <taxon>Psyllidae</taxon>
        <taxon>Psyllinae</taxon>
        <taxon>Cacopsylla</taxon>
    </lineage>
</organism>
<accession>A0A8D9BW60</accession>
<dbReference type="EMBL" id="HBUF01666957">
    <property type="protein sequence ID" value="CAG6789817.1"/>
    <property type="molecule type" value="Transcribed_RNA"/>
</dbReference>
<reference evidence="1" key="1">
    <citation type="submission" date="2021-05" db="EMBL/GenBank/DDBJ databases">
        <authorList>
            <person name="Alioto T."/>
            <person name="Alioto T."/>
            <person name="Gomez Garrido J."/>
        </authorList>
    </citation>
    <scope>NUCLEOTIDE SEQUENCE</scope>
</reference>
<name>A0A8D9BW60_9HEMI</name>
<dbReference type="AlphaFoldDB" id="A0A8D9BW60"/>